<organism evidence="16 17">
    <name type="scientific">Murinocardiopsis flavida</name>
    <dbReference type="NCBI Taxonomy" id="645275"/>
    <lineage>
        <taxon>Bacteria</taxon>
        <taxon>Bacillati</taxon>
        <taxon>Actinomycetota</taxon>
        <taxon>Actinomycetes</taxon>
        <taxon>Streptosporangiales</taxon>
        <taxon>Nocardiopsidaceae</taxon>
        <taxon>Murinocardiopsis</taxon>
    </lineage>
</organism>
<evidence type="ECO:0000256" key="13">
    <source>
        <dbReference type="ARBA" id="ARBA00032493"/>
    </source>
</evidence>
<evidence type="ECO:0000256" key="5">
    <source>
        <dbReference type="ARBA" id="ARBA00016406"/>
    </source>
</evidence>
<comment type="pathway">
    <text evidence="2">Siderophore biosynthesis.</text>
</comment>
<reference evidence="16 17" key="1">
    <citation type="submission" date="2018-03" db="EMBL/GenBank/DDBJ databases">
        <title>Genomic Encyclopedia of Archaeal and Bacterial Type Strains, Phase II (KMG-II): from individual species to whole genera.</title>
        <authorList>
            <person name="Goeker M."/>
        </authorList>
    </citation>
    <scope>NUCLEOTIDE SEQUENCE [LARGE SCALE GENOMIC DNA]</scope>
    <source>
        <strain evidence="16 17">DSM 45312</strain>
    </source>
</reference>
<sequence length="435" mass="47703">MTATPEPPVHDLVGVGFGPSNVALAIALREHADGAGAGALSGVFHERQEEFGWHRGMLLDDATMQVSFLKDLVTTRNPASDFSFLSFLHGAGRLHDFINHKTLFPLRAEFHDYLAWCAGRMADRVHYGSEAFAVEPVRDPSGRVAQLDVLSRDPSGAVTRTRGRNLVLAPGLRPRLPEGARASERVWHNEHLLHRLDALDPDARPRSFVVVGAGQSAAETAEHLYHRFPGARVAAVFSRYGYSPSDDTPFANRIFDPEAVDAFYDAPEEVKDELMGYHRNTNYSVVDPDLINELYRRAYADRVRGAERLVLHGTSRVTAVEERADGVTATVEDRATGKQTPVDADYLVYATGYRPAADPRDLLGPLGVHVVADEKGRPVVDRDYRLATTDDLTCGIYLQGGTEHTHGISSSLLSNVAVRVGEITASIAARTPRPR</sequence>
<keyword evidence="6" id="KW-0285">Flavoprotein</keyword>
<keyword evidence="9" id="KW-0560">Oxidoreductase</keyword>
<evidence type="ECO:0000256" key="14">
    <source>
        <dbReference type="ARBA" id="ARBA00032738"/>
    </source>
</evidence>
<dbReference type="InterPro" id="IPR025700">
    <property type="entry name" value="Lys/Orn_oxygenase"/>
</dbReference>
<evidence type="ECO:0000256" key="15">
    <source>
        <dbReference type="ARBA" id="ARBA00048407"/>
    </source>
</evidence>
<dbReference type="PANTHER" id="PTHR42802:SF1">
    <property type="entry name" value="L-ORNITHINE N(5)-MONOOXYGENASE"/>
    <property type="match status" value="1"/>
</dbReference>
<keyword evidence="7" id="KW-0274">FAD</keyword>
<comment type="cofactor">
    <cofactor evidence="1">
        <name>FAD</name>
        <dbReference type="ChEBI" id="CHEBI:57692"/>
    </cofactor>
</comment>
<comment type="caution">
    <text evidence="16">The sequence shown here is derived from an EMBL/GenBank/DDBJ whole genome shotgun (WGS) entry which is preliminary data.</text>
</comment>
<evidence type="ECO:0000256" key="10">
    <source>
        <dbReference type="ARBA" id="ARBA00023033"/>
    </source>
</evidence>
<evidence type="ECO:0000256" key="2">
    <source>
        <dbReference type="ARBA" id="ARBA00004924"/>
    </source>
</evidence>
<evidence type="ECO:0000256" key="1">
    <source>
        <dbReference type="ARBA" id="ARBA00001974"/>
    </source>
</evidence>
<proteinExistence type="inferred from homology"/>
<dbReference type="PANTHER" id="PTHR42802">
    <property type="entry name" value="MONOOXYGENASE"/>
    <property type="match status" value="1"/>
</dbReference>
<evidence type="ECO:0000313" key="17">
    <source>
        <dbReference type="Proteomes" id="UP000240542"/>
    </source>
</evidence>
<keyword evidence="10" id="KW-0503">Monooxygenase</keyword>
<evidence type="ECO:0000256" key="8">
    <source>
        <dbReference type="ARBA" id="ARBA00022857"/>
    </source>
</evidence>
<accession>A0A2P8DLR9</accession>
<dbReference type="Proteomes" id="UP000240542">
    <property type="component" value="Unassembled WGS sequence"/>
</dbReference>
<name>A0A2P8DLR9_9ACTN</name>
<dbReference type="SUPFAM" id="SSF51905">
    <property type="entry name" value="FAD/NAD(P)-binding domain"/>
    <property type="match status" value="1"/>
</dbReference>
<evidence type="ECO:0000256" key="3">
    <source>
        <dbReference type="ARBA" id="ARBA00007588"/>
    </source>
</evidence>
<comment type="similarity">
    <text evidence="3">Belongs to the lysine N(6)-hydroxylase/L-ornithine N(5)-oxygenase family.</text>
</comment>
<evidence type="ECO:0000256" key="4">
    <source>
        <dbReference type="ARBA" id="ARBA00013076"/>
    </source>
</evidence>
<dbReference type="OrthoDB" id="7527071at2"/>
<evidence type="ECO:0000256" key="9">
    <source>
        <dbReference type="ARBA" id="ARBA00023002"/>
    </source>
</evidence>
<dbReference type="AlphaFoldDB" id="A0A2P8DLR9"/>
<keyword evidence="8" id="KW-0521">NADP</keyword>
<evidence type="ECO:0000256" key="12">
    <source>
        <dbReference type="ARBA" id="ARBA00031158"/>
    </source>
</evidence>
<comment type="catalytic activity">
    <reaction evidence="15">
        <text>L-lysine + NADPH + O2 = N(6)-hydroxy-L-lysine + NADP(+) + H2O</text>
        <dbReference type="Rhea" id="RHEA:23228"/>
        <dbReference type="ChEBI" id="CHEBI:15377"/>
        <dbReference type="ChEBI" id="CHEBI:15379"/>
        <dbReference type="ChEBI" id="CHEBI:32551"/>
        <dbReference type="ChEBI" id="CHEBI:57783"/>
        <dbReference type="ChEBI" id="CHEBI:57820"/>
        <dbReference type="ChEBI" id="CHEBI:58349"/>
        <dbReference type="EC" id="1.14.13.59"/>
    </reaction>
</comment>
<evidence type="ECO:0000313" key="16">
    <source>
        <dbReference type="EMBL" id="PSK98148.1"/>
    </source>
</evidence>
<evidence type="ECO:0000256" key="6">
    <source>
        <dbReference type="ARBA" id="ARBA00022630"/>
    </source>
</evidence>
<keyword evidence="17" id="KW-1185">Reference proteome</keyword>
<gene>
    <name evidence="16" type="ORF">CLV63_106196</name>
</gene>
<dbReference type="RefSeq" id="WP_106582875.1">
    <property type="nucleotide sequence ID" value="NZ_PYGA01000006.1"/>
</dbReference>
<dbReference type="Pfam" id="PF13434">
    <property type="entry name" value="Lys_Orn_oxgnase"/>
    <property type="match status" value="1"/>
</dbReference>
<dbReference type="InterPro" id="IPR036188">
    <property type="entry name" value="FAD/NAD-bd_sf"/>
</dbReference>
<dbReference type="Gene3D" id="3.50.50.60">
    <property type="entry name" value="FAD/NAD(P)-binding domain"/>
    <property type="match status" value="1"/>
</dbReference>
<dbReference type="GO" id="GO:0047091">
    <property type="term" value="F:L-lysine 6-monooxygenase (NADPH) activity"/>
    <property type="evidence" value="ECO:0007669"/>
    <property type="project" value="UniProtKB-EC"/>
</dbReference>
<dbReference type="EC" id="1.14.13.59" evidence="4"/>
<evidence type="ECO:0000256" key="7">
    <source>
        <dbReference type="ARBA" id="ARBA00022827"/>
    </source>
</evidence>
<protein>
    <recommendedName>
        <fullName evidence="5">L-lysine N6-monooxygenase MbtG</fullName>
        <ecNumber evidence="4">1.14.13.59</ecNumber>
    </recommendedName>
    <alternativeName>
        <fullName evidence="14">Lysine 6-N-hydroxylase</fullName>
    </alternativeName>
    <alternativeName>
        <fullName evidence="13">Lysine N6-hydroxylase</fullName>
    </alternativeName>
    <alternativeName>
        <fullName evidence="11">Lysine-N-oxygenase</fullName>
    </alternativeName>
    <alternativeName>
        <fullName evidence="12">Mycobactin synthase protein G</fullName>
    </alternativeName>
</protein>
<evidence type="ECO:0000256" key="11">
    <source>
        <dbReference type="ARBA" id="ARBA00029939"/>
    </source>
</evidence>
<dbReference type="EMBL" id="PYGA01000006">
    <property type="protein sequence ID" value="PSK98148.1"/>
    <property type="molecule type" value="Genomic_DNA"/>
</dbReference>